<keyword evidence="2" id="KW-1185">Reference proteome</keyword>
<organism evidence="2 3">
    <name type="scientific">Trichobilharzia regenti</name>
    <name type="common">Nasal bird schistosome</name>
    <dbReference type="NCBI Taxonomy" id="157069"/>
    <lineage>
        <taxon>Eukaryota</taxon>
        <taxon>Metazoa</taxon>
        <taxon>Spiralia</taxon>
        <taxon>Lophotrochozoa</taxon>
        <taxon>Platyhelminthes</taxon>
        <taxon>Trematoda</taxon>
        <taxon>Digenea</taxon>
        <taxon>Strigeidida</taxon>
        <taxon>Schistosomatoidea</taxon>
        <taxon>Schistosomatidae</taxon>
        <taxon>Trichobilharzia</taxon>
    </lineage>
</organism>
<feature type="transmembrane region" description="Helical" evidence="1">
    <location>
        <begin position="182"/>
        <end position="203"/>
    </location>
</feature>
<feature type="transmembrane region" description="Helical" evidence="1">
    <location>
        <begin position="63"/>
        <end position="85"/>
    </location>
</feature>
<keyword evidence="1" id="KW-0472">Membrane</keyword>
<feature type="transmembrane region" description="Helical" evidence="1">
    <location>
        <begin position="224"/>
        <end position="242"/>
    </location>
</feature>
<feature type="transmembrane region" description="Helical" evidence="1">
    <location>
        <begin position="122"/>
        <end position="144"/>
    </location>
</feature>
<feature type="transmembrane region" description="Helical" evidence="1">
    <location>
        <begin position="35"/>
        <end position="57"/>
    </location>
</feature>
<keyword evidence="1" id="KW-0812">Transmembrane</keyword>
<evidence type="ECO:0000256" key="1">
    <source>
        <dbReference type="SAM" id="Phobius"/>
    </source>
</evidence>
<feature type="transmembrane region" description="Helical" evidence="1">
    <location>
        <begin position="156"/>
        <end position="176"/>
    </location>
</feature>
<dbReference type="Proteomes" id="UP000050795">
    <property type="component" value="Unassembled WGS sequence"/>
</dbReference>
<reference evidence="2" key="1">
    <citation type="submission" date="2022-06" db="EMBL/GenBank/DDBJ databases">
        <authorList>
            <person name="Berger JAMES D."/>
            <person name="Berger JAMES D."/>
        </authorList>
    </citation>
    <scope>NUCLEOTIDE SEQUENCE [LARGE SCALE GENOMIC DNA]</scope>
</reference>
<dbReference type="AlphaFoldDB" id="A0AA85K9S5"/>
<reference evidence="3" key="2">
    <citation type="submission" date="2023-11" db="UniProtKB">
        <authorList>
            <consortium name="WormBaseParasite"/>
        </authorList>
    </citation>
    <scope>IDENTIFICATION</scope>
</reference>
<protein>
    <submittedName>
        <fullName evidence="3">Uncharacterized protein</fullName>
    </submittedName>
</protein>
<evidence type="ECO:0000313" key="3">
    <source>
        <dbReference type="WBParaSite" id="TREG1_79870.2"/>
    </source>
</evidence>
<evidence type="ECO:0000313" key="2">
    <source>
        <dbReference type="Proteomes" id="UP000050795"/>
    </source>
</evidence>
<dbReference type="WBParaSite" id="TREG1_79870.2">
    <property type="protein sequence ID" value="TREG1_79870.2"/>
    <property type="gene ID" value="TREG1_79870"/>
</dbReference>
<name>A0AA85K9S5_TRIRE</name>
<sequence length="247" mass="27233">MKSKLFEKMGDKKAAGNSVLLNREFEVLDKFQKRVLVFLGVICGITLAITPALTFIPKMQYQVVIAVLYIIIAILELAVLCLLFLSDSIRRRFPVNLLLTMLHSACMTVLTEIGFAGKDWKWVLLVMAIAVVLYITCISIGAMLNSELEVDSLGMLIVFVVSLAAVATATLLVYFVGSYREYTPMVLAGGMTVLLIPFALYVGQITLGPRGFREYDPDYCATSIVLHAMLVIFLIILGIGLIKVQAK</sequence>
<proteinExistence type="predicted"/>
<keyword evidence="1" id="KW-1133">Transmembrane helix</keyword>
<accession>A0AA85K9S5</accession>